<comment type="subcellular location">
    <subcellularLocation>
        <location evidence="1">Cell membrane</location>
        <topology evidence="1">Multi-pass membrane protein</topology>
    </subcellularLocation>
</comment>
<evidence type="ECO:0000256" key="4">
    <source>
        <dbReference type="ARBA" id="ARBA00022679"/>
    </source>
</evidence>
<feature type="transmembrane region" description="Helical" evidence="9">
    <location>
        <begin position="211"/>
        <end position="235"/>
    </location>
</feature>
<feature type="transmembrane region" description="Helical" evidence="9">
    <location>
        <begin position="247"/>
        <end position="269"/>
    </location>
</feature>
<dbReference type="Pfam" id="PF13231">
    <property type="entry name" value="PMT_2"/>
    <property type="match status" value="1"/>
</dbReference>
<dbReference type="RefSeq" id="WP_344087360.1">
    <property type="nucleotide sequence ID" value="NZ_BAAALS010000036.1"/>
</dbReference>
<evidence type="ECO:0000256" key="7">
    <source>
        <dbReference type="ARBA" id="ARBA00023136"/>
    </source>
</evidence>
<keyword evidence="6 9" id="KW-1133">Transmembrane helix</keyword>
<evidence type="ECO:0000256" key="3">
    <source>
        <dbReference type="ARBA" id="ARBA00022676"/>
    </source>
</evidence>
<evidence type="ECO:0000256" key="9">
    <source>
        <dbReference type="SAM" id="Phobius"/>
    </source>
</evidence>
<dbReference type="InterPro" id="IPR038731">
    <property type="entry name" value="RgtA/B/C-like"/>
</dbReference>
<keyword evidence="7 9" id="KW-0472">Membrane</keyword>
<feature type="region of interest" description="Disordered" evidence="8">
    <location>
        <begin position="520"/>
        <end position="540"/>
    </location>
</feature>
<keyword evidence="5 9" id="KW-0812">Transmembrane</keyword>
<gene>
    <name evidence="11" type="ORF">GCM10009681_51440</name>
</gene>
<proteinExistence type="predicted"/>
<evidence type="ECO:0000256" key="2">
    <source>
        <dbReference type="ARBA" id="ARBA00022475"/>
    </source>
</evidence>
<keyword evidence="2" id="KW-1003">Cell membrane</keyword>
<feature type="transmembrane region" description="Helical" evidence="9">
    <location>
        <begin position="370"/>
        <end position="386"/>
    </location>
</feature>
<sequence>MLHTSPAPGADRSDPAGADGTPTPDTVVTAPEEPPADRVEAGRHARHSPLIRLVGRTLAWSVPAAAMLIVGLVGITQPVLGWDEMATWSATQRPVSKILSFVANFDGVLAPYYLFMHWWTGIFGTSHLALRAPSLIAMAVSAALVARLGTRLIDPFGGLIAGLLFVAVPAVSRYAQDARPYGFAVLFATLATLLLLRAIERPTPLRWLPYALSVALLGLANILALLLLVGHAVAVVWRFAVTRDRRLLWWAAAVALGLVPAVPLIVLAMPQHDAMLAWIHVYDWRVAAAAPGDIFGATVAGLLIIGVALAARPAQRWVLATLLTIAIAPTAALLLASIGSHVWVPRYVLFTVVAWVLLAAFTLRGMPVRAVFAVVVVTCVALPAQFDMRGDDTHVGPDNRLTAEFLRTHAEPGDAIIYAVEDLWSTRNGIEYYMGDKAPRDVLLFRSRVENDSLKDTECPDAAACIGDTKRLWVYRCANSGQGLAHLGSAEHFLRQRTVLTERYSLSTCTLRLYVQGGSPSWPSEPMSLRDPDADATGGD</sequence>
<protein>
    <recommendedName>
        <fullName evidence="10">Glycosyltransferase RgtA/B/C/D-like domain-containing protein</fullName>
    </recommendedName>
</protein>
<dbReference type="PANTHER" id="PTHR33908">
    <property type="entry name" value="MANNOSYLTRANSFERASE YKCB-RELATED"/>
    <property type="match status" value="1"/>
</dbReference>
<evidence type="ECO:0000313" key="11">
    <source>
        <dbReference type="EMBL" id="GAA1773682.1"/>
    </source>
</evidence>
<feature type="transmembrane region" description="Helical" evidence="9">
    <location>
        <begin position="289"/>
        <end position="310"/>
    </location>
</feature>
<feature type="region of interest" description="Disordered" evidence="8">
    <location>
        <begin position="1"/>
        <end position="43"/>
    </location>
</feature>
<keyword evidence="12" id="KW-1185">Reference proteome</keyword>
<evidence type="ECO:0000256" key="1">
    <source>
        <dbReference type="ARBA" id="ARBA00004651"/>
    </source>
</evidence>
<dbReference type="Proteomes" id="UP001500655">
    <property type="component" value="Unassembled WGS sequence"/>
</dbReference>
<dbReference type="PANTHER" id="PTHR33908:SF3">
    <property type="entry name" value="UNDECAPRENYL PHOSPHATE-ALPHA-4-AMINO-4-DEOXY-L-ARABINOSE ARABINOSYL TRANSFERASE"/>
    <property type="match status" value="1"/>
</dbReference>
<organism evidence="11 12">
    <name type="scientific">Luedemannella helvata</name>
    <dbReference type="NCBI Taxonomy" id="349315"/>
    <lineage>
        <taxon>Bacteria</taxon>
        <taxon>Bacillati</taxon>
        <taxon>Actinomycetota</taxon>
        <taxon>Actinomycetes</taxon>
        <taxon>Micromonosporales</taxon>
        <taxon>Micromonosporaceae</taxon>
        <taxon>Luedemannella</taxon>
    </lineage>
</organism>
<name>A0ABP4X908_9ACTN</name>
<feature type="domain" description="Glycosyltransferase RgtA/B/C/D-like" evidence="10">
    <location>
        <begin position="115"/>
        <end position="262"/>
    </location>
</feature>
<evidence type="ECO:0000256" key="5">
    <source>
        <dbReference type="ARBA" id="ARBA00022692"/>
    </source>
</evidence>
<evidence type="ECO:0000259" key="10">
    <source>
        <dbReference type="Pfam" id="PF13231"/>
    </source>
</evidence>
<feature type="transmembrane region" description="Helical" evidence="9">
    <location>
        <begin position="344"/>
        <end position="363"/>
    </location>
</feature>
<comment type="caution">
    <text evidence="11">The sequence shown here is derived from an EMBL/GenBank/DDBJ whole genome shotgun (WGS) entry which is preliminary data.</text>
</comment>
<accession>A0ABP4X908</accession>
<reference evidence="12" key="1">
    <citation type="journal article" date="2019" name="Int. J. Syst. Evol. Microbiol.">
        <title>The Global Catalogue of Microorganisms (GCM) 10K type strain sequencing project: providing services to taxonomists for standard genome sequencing and annotation.</title>
        <authorList>
            <consortium name="The Broad Institute Genomics Platform"/>
            <consortium name="The Broad Institute Genome Sequencing Center for Infectious Disease"/>
            <person name="Wu L."/>
            <person name="Ma J."/>
        </authorList>
    </citation>
    <scope>NUCLEOTIDE SEQUENCE [LARGE SCALE GENOMIC DNA]</scope>
    <source>
        <strain evidence="12">JCM 13249</strain>
    </source>
</reference>
<evidence type="ECO:0000256" key="6">
    <source>
        <dbReference type="ARBA" id="ARBA00022989"/>
    </source>
</evidence>
<feature type="transmembrane region" description="Helical" evidence="9">
    <location>
        <begin position="156"/>
        <end position="174"/>
    </location>
</feature>
<evidence type="ECO:0000256" key="8">
    <source>
        <dbReference type="SAM" id="MobiDB-lite"/>
    </source>
</evidence>
<evidence type="ECO:0000313" key="12">
    <source>
        <dbReference type="Proteomes" id="UP001500655"/>
    </source>
</evidence>
<feature type="transmembrane region" description="Helical" evidence="9">
    <location>
        <begin position="317"/>
        <end position="338"/>
    </location>
</feature>
<dbReference type="InterPro" id="IPR050297">
    <property type="entry name" value="LipidA_mod_glycosyltrf_83"/>
</dbReference>
<feature type="transmembrane region" description="Helical" evidence="9">
    <location>
        <begin position="95"/>
        <end position="116"/>
    </location>
</feature>
<keyword evidence="3" id="KW-0328">Glycosyltransferase</keyword>
<dbReference type="EMBL" id="BAAALS010000036">
    <property type="protein sequence ID" value="GAA1773682.1"/>
    <property type="molecule type" value="Genomic_DNA"/>
</dbReference>
<feature type="transmembrane region" description="Helical" evidence="9">
    <location>
        <begin position="181"/>
        <end position="199"/>
    </location>
</feature>
<feature type="transmembrane region" description="Helical" evidence="9">
    <location>
        <begin position="53"/>
        <end position="75"/>
    </location>
</feature>
<keyword evidence="4" id="KW-0808">Transferase</keyword>